<dbReference type="InterPro" id="IPR006941">
    <property type="entry name" value="RNase_CAF1"/>
</dbReference>
<dbReference type="Pfam" id="PF04857">
    <property type="entry name" value="CAF1"/>
    <property type="match status" value="2"/>
</dbReference>
<dbReference type="InterPro" id="IPR051181">
    <property type="entry name" value="CAF1_poly(A)_ribonucleases"/>
</dbReference>
<dbReference type="Proteomes" id="UP001473302">
    <property type="component" value="Unassembled WGS sequence"/>
</dbReference>
<dbReference type="InterPro" id="IPR036397">
    <property type="entry name" value="RNaseH_sf"/>
</dbReference>
<comment type="similarity">
    <text evidence="1">Belongs to the CAF1 family.</text>
</comment>
<reference evidence="2 3" key="1">
    <citation type="submission" date="2024-04" db="EMBL/GenBank/DDBJ databases">
        <title>genome sequences of Mucor flavus KT1a and Helicostylum pulchrum KT1b strains isolated from the surface of a dry-aged beef.</title>
        <authorList>
            <person name="Toyotome T."/>
            <person name="Hosono M."/>
            <person name="Torimaru M."/>
            <person name="Fukuda K."/>
            <person name="Mikami N."/>
        </authorList>
    </citation>
    <scope>NUCLEOTIDE SEQUENCE [LARGE SCALE GENOMIC DNA]</scope>
    <source>
        <strain evidence="2 3">KT1a</strain>
    </source>
</reference>
<dbReference type="InterPro" id="IPR012337">
    <property type="entry name" value="RNaseH-like_sf"/>
</dbReference>
<dbReference type="Gene3D" id="3.30.420.10">
    <property type="entry name" value="Ribonuclease H-like superfamily/Ribonuclease H"/>
    <property type="match status" value="1"/>
</dbReference>
<comment type="caution">
    <text evidence="2">The sequence shown here is derived from an EMBL/GenBank/DDBJ whole genome shotgun (WGS) entry which is preliminary data.</text>
</comment>
<dbReference type="PANTHER" id="PTHR15092:SF37">
    <property type="entry name" value="TARGET OF EGR1 PROTEIN 1"/>
    <property type="match status" value="1"/>
</dbReference>
<name>A0ABP9Z935_9FUNG</name>
<proteinExistence type="inferred from homology"/>
<evidence type="ECO:0000256" key="1">
    <source>
        <dbReference type="ARBA" id="ARBA00008372"/>
    </source>
</evidence>
<evidence type="ECO:0000313" key="2">
    <source>
        <dbReference type="EMBL" id="GAA5815612.1"/>
    </source>
</evidence>
<evidence type="ECO:0000313" key="3">
    <source>
        <dbReference type="Proteomes" id="UP001473302"/>
    </source>
</evidence>
<protein>
    <submittedName>
        <fullName evidence="2">Uncharacterized protein</fullName>
    </submittedName>
</protein>
<organism evidence="2 3">
    <name type="scientific">Mucor flavus</name>
    <dbReference type="NCBI Taxonomy" id="439312"/>
    <lineage>
        <taxon>Eukaryota</taxon>
        <taxon>Fungi</taxon>
        <taxon>Fungi incertae sedis</taxon>
        <taxon>Mucoromycota</taxon>
        <taxon>Mucoromycotina</taxon>
        <taxon>Mucoromycetes</taxon>
        <taxon>Mucorales</taxon>
        <taxon>Mucorineae</taxon>
        <taxon>Mucoraceae</taxon>
        <taxon>Mucor</taxon>
    </lineage>
</organism>
<sequence length="401" mass="45600">MNPPTAHVMSYNDITNDNVLSYFPEIINRVNTASHIAIDLEFTALGNTRSADMAHRYVAMKQTVESAAIVSIGLSIIKPVEPTEPTEPTTPPIKKYQCDNFNFLTLKQGSIVIDSNTGTFLCHHGYSFDSMFTKGIPFTPASPASNVPPRPLLPTEAKPDTRLNQLWKHIIDIMRFKRIPLVLHNGLFDLMYIYHSFIGQLPPNFNMFILKVSLQFPSGIYDTRYLAEKADFKATFLKYVFSKSDRLRQNRAEISTDQRPYFEVNVSPPILQQNSVSGLKRKRQDEAVNNKDVVDNKIQKLGYCPKYAERGYCDLGHKESSKYHDMQVILDHQMGRSKYMSQIPTDDSSHAAYFDAYMTAFSFCYFLNTLSPLVIKSCLNKMLLSGLNHPLTFPIQNPKKA</sequence>
<gene>
    <name evidence="2" type="ORF">MFLAVUS_009124</name>
</gene>
<accession>A0ABP9Z935</accession>
<keyword evidence="3" id="KW-1185">Reference proteome</keyword>
<dbReference type="PANTHER" id="PTHR15092">
    <property type="entry name" value="POLY A -SPECIFIC RIBONUCLEASE/TARGET OF EGR1, MEMBER 1"/>
    <property type="match status" value="1"/>
</dbReference>
<dbReference type="SUPFAM" id="SSF53098">
    <property type="entry name" value="Ribonuclease H-like"/>
    <property type="match status" value="1"/>
</dbReference>
<dbReference type="EMBL" id="BAABUK010000027">
    <property type="protein sequence ID" value="GAA5815612.1"/>
    <property type="molecule type" value="Genomic_DNA"/>
</dbReference>